<accession>A0ACC1Y0S7</accession>
<comment type="caution">
    <text evidence="1">The sequence shown here is derived from an EMBL/GenBank/DDBJ whole genome shotgun (WGS) entry which is preliminary data.</text>
</comment>
<evidence type="ECO:0000313" key="2">
    <source>
        <dbReference type="Proteomes" id="UP001164539"/>
    </source>
</evidence>
<protein>
    <submittedName>
        <fullName evidence="1">Disease resistance protein</fullName>
    </submittedName>
</protein>
<sequence length="690" mass="78997">MAETIVIDVVKCVGRYLAPSVELRIGYLDEYQSNFKKLQAEVEKLKRKRTEIQQKISAKKNEEEIEENVQKWLKRADEIEQNAQELQKRARKKVIPSDSAAEKTRGHEEKAAGNIREEEQTAPKKRWFKWFSPGLKTRYQLGKEAVMQREAVVEHLNAGEFGQISHPNVLMDPRLCIKDFETFESRASTLTEVISSLSDPDATWLGFMEWPNSDIMKIQKEIGEKLGRSLSQEESESTRAGRLHQQLMNEKSILIILTNIWNHLHLQAIGIPHRDDHKGCKLLLSASDVNVLSSMDSKKNFVVHHLHPDEALRFFQKMVGEHSLDSKFKPVATELVKKCAGLPIAIVAVARALRNKHKDYVWKDFLLRVQMSKDFQGIYASIESSYKYLESDQQKTLLLIQYANLTSTDELLIYGMSLGLFDYIKEMEGRCARVQTLFQELKDSCLLLDGNTTHDDFFMLDIVRDTVKSIACRDLHAFTKEGDARLEWPDKLKAYPSIVLKDVKSGELPSVLNCPQLKLLSISATDPGLFSESSSLKIDNDFFKMMTGLKVLVLANMDLSSLPTSISLLSNLQALGLYNCKLDDMATLGKLQKLEIFSLRNSKIERWSAELCHLIRLKFLDLRSTNVPVISPNCISSLPTLEELRTDKFTWKRGREMPVWKRICLELTCFRNTNQRRCSLLEKCPFMTAS</sequence>
<dbReference type="EMBL" id="CM051399">
    <property type="protein sequence ID" value="KAJ4717013.1"/>
    <property type="molecule type" value="Genomic_DNA"/>
</dbReference>
<evidence type="ECO:0000313" key="1">
    <source>
        <dbReference type="EMBL" id="KAJ4717013.1"/>
    </source>
</evidence>
<organism evidence="1 2">
    <name type="scientific">Melia azedarach</name>
    <name type="common">Chinaberry tree</name>
    <dbReference type="NCBI Taxonomy" id="155640"/>
    <lineage>
        <taxon>Eukaryota</taxon>
        <taxon>Viridiplantae</taxon>
        <taxon>Streptophyta</taxon>
        <taxon>Embryophyta</taxon>
        <taxon>Tracheophyta</taxon>
        <taxon>Spermatophyta</taxon>
        <taxon>Magnoliopsida</taxon>
        <taxon>eudicotyledons</taxon>
        <taxon>Gunneridae</taxon>
        <taxon>Pentapetalae</taxon>
        <taxon>rosids</taxon>
        <taxon>malvids</taxon>
        <taxon>Sapindales</taxon>
        <taxon>Meliaceae</taxon>
        <taxon>Melia</taxon>
    </lineage>
</organism>
<reference evidence="1 2" key="1">
    <citation type="journal article" date="2023" name="Science">
        <title>Complex scaffold remodeling in plant triterpene biosynthesis.</title>
        <authorList>
            <person name="De La Pena R."/>
            <person name="Hodgson H."/>
            <person name="Liu J.C."/>
            <person name="Stephenson M.J."/>
            <person name="Martin A.C."/>
            <person name="Owen C."/>
            <person name="Harkess A."/>
            <person name="Leebens-Mack J."/>
            <person name="Jimenez L.E."/>
            <person name="Osbourn A."/>
            <person name="Sattely E.S."/>
        </authorList>
    </citation>
    <scope>NUCLEOTIDE SEQUENCE [LARGE SCALE GENOMIC DNA]</scope>
    <source>
        <strain evidence="2">cv. JPN11</strain>
        <tissue evidence="1">Leaf</tissue>
    </source>
</reference>
<proteinExistence type="predicted"/>
<name>A0ACC1Y0S7_MELAZ</name>
<keyword evidence="2" id="KW-1185">Reference proteome</keyword>
<gene>
    <name evidence="1" type="ORF">OWV82_011946</name>
</gene>
<dbReference type="Proteomes" id="UP001164539">
    <property type="component" value="Chromosome 6"/>
</dbReference>